<evidence type="ECO:0000313" key="6">
    <source>
        <dbReference type="Proteomes" id="UP000194236"/>
    </source>
</evidence>
<organism evidence="5 6">
    <name type="scientific">Euroglyphus maynei</name>
    <name type="common">Mayne's house dust mite</name>
    <dbReference type="NCBI Taxonomy" id="6958"/>
    <lineage>
        <taxon>Eukaryota</taxon>
        <taxon>Metazoa</taxon>
        <taxon>Ecdysozoa</taxon>
        <taxon>Arthropoda</taxon>
        <taxon>Chelicerata</taxon>
        <taxon>Arachnida</taxon>
        <taxon>Acari</taxon>
        <taxon>Acariformes</taxon>
        <taxon>Sarcoptiformes</taxon>
        <taxon>Astigmata</taxon>
        <taxon>Psoroptidia</taxon>
        <taxon>Analgoidea</taxon>
        <taxon>Pyroglyphidae</taxon>
        <taxon>Pyroglyphinae</taxon>
        <taxon>Euroglyphus</taxon>
    </lineage>
</organism>
<keyword evidence="6" id="KW-1185">Reference proteome</keyword>
<evidence type="ECO:0000256" key="4">
    <source>
        <dbReference type="ARBA" id="ARBA00023288"/>
    </source>
</evidence>
<evidence type="ECO:0000313" key="5">
    <source>
        <dbReference type="EMBL" id="OTF73200.1"/>
    </source>
</evidence>
<sequence length="96" mass="11107">MGSNLSSLKTIKQNEYLMKLISNEHISPNDSKFWNEFLSFAFTNLDAICNFMNENIIPLMSKWLDNNMASQNLGSIIQVFIHKVDILKKNVQNNVR</sequence>
<name>A0A1Y3AXG1_EURMA</name>
<dbReference type="AlphaFoldDB" id="A0A1Y3AXG1"/>
<evidence type="ECO:0000256" key="1">
    <source>
        <dbReference type="ARBA" id="ARBA00010603"/>
    </source>
</evidence>
<evidence type="ECO:0000256" key="3">
    <source>
        <dbReference type="ARBA" id="ARBA00022707"/>
    </source>
</evidence>
<dbReference type="Proteomes" id="UP000194236">
    <property type="component" value="Unassembled WGS sequence"/>
</dbReference>
<dbReference type="Pfam" id="PF09742">
    <property type="entry name" value="Dymeclin"/>
    <property type="match status" value="1"/>
</dbReference>
<reference evidence="5 6" key="1">
    <citation type="submission" date="2017-03" db="EMBL/GenBank/DDBJ databases">
        <title>Genome Survey of Euroglyphus maynei.</title>
        <authorList>
            <person name="Arlian L.G."/>
            <person name="Morgan M.S."/>
            <person name="Rider S.D."/>
        </authorList>
    </citation>
    <scope>NUCLEOTIDE SEQUENCE [LARGE SCALE GENOMIC DNA]</scope>
    <source>
        <strain evidence="5">Arlian Lab</strain>
        <tissue evidence="5">Whole body</tissue>
    </source>
</reference>
<gene>
    <name evidence="5" type="ORF">BLA29_013588</name>
</gene>
<evidence type="ECO:0000256" key="2">
    <source>
        <dbReference type="ARBA" id="ARBA00015736"/>
    </source>
</evidence>
<dbReference type="InterPro" id="IPR019142">
    <property type="entry name" value="Dymeclin"/>
</dbReference>
<comment type="caution">
    <text evidence="5">The sequence shown here is derived from an EMBL/GenBank/DDBJ whole genome shotgun (WGS) entry which is preliminary data.</text>
</comment>
<protein>
    <recommendedName>
        <fullName evidence="2">Dymeclin</fullName>
    </recommendedName>
</protein>
<comment type="similarity">
    <text evidence="1">Belongs to the dymeclin family.</text>
</comment>
<dbReference type="EMBL" id="MUJZ01052711">
    <property type="protein sequence ID" value="OTF73200.1"/>
    <property type="molecule type" value="Genomic_DNA"/>
</dbReference>
<dbReference type="PANTHER" id="PTHR12895:SF9">
    <property type="entry name" value="DYMECLIN"/>
    <property type="match status" value="1"/>
</dbReference>
<dbReference type="OrthoDB" id="10253409at2759"/>
<keyword evidence="3" id="KW-0519">Myristate</keyword>
<dbReference type="PANTHER" id="PTHR12895">
    <property type="entry name" value="DYMECLIN"/>
    <property type="match status" value="1"/>
</dbReference>
<keyword evidence="4" id="KW-0449">Lipoprotein</keyword>
<dbReference type="GO" id="GO:0005794">
    <property type="term" value="C:Golgi apparatus"/>
    <property type="evidence" value="ECO:0007669"/>
    <property type="project" value="TreeGrafter"/>
</dbReference>
<dbReference type="GO" id="GO:0007030">
    <property type="term" value="P:Golgi organization"/>
    <property type="evidence" value="ECO:0007669"/>
    <property type="project" value="TreeGrafter"/>
</dbReference>
<accession>A0A1Y3AXG1</accession>
<proteinExistence type="inferred from homology"/>